<dbReference type="OrthoDB" id="5892138at2"/>
<protein>
    <recommendedName>
        <fullName evidence="3">DUF3581 domain-containing protein</fullName>
    </recommendedName>
</protein>
<dbReference type="Pfam" id="PF12119">
    <property type="entry name" value="DUF3581"/>
    <property type="match status" value="1"/>
</dbReference>
<evidence type="ECO:0000313" key="2">
    <source>
        <dbReference type="Proteomes" id="UP000094769"/>
    </source>
</evidence>
<keyword evidence="2" id="KW-1185">Reference proteome</keyword>
<accession>A0A7Z0VNG0</accession>
<organism evidence="1 2">
    <name type="scientific">Candidatus Thiodiazotropha endolucinida</name>
    <dbReference type="NCBI Taxonomy" id="1655433"/>
    <lineage>
        <taxon>Bacteria</taxon>
        <taxon>Pseudomonadati</taxon>
        <taxon>Pseudomonadota</taxon>
        <taxon>Gammaproteobacteria</taxon>
        <taxon>Chromatiales</taxon>
        <taxon>Sedimenticolaceae</taxon>
        <taxon>Candidatus Thiodiazotropha</taxon>
    </lineage>
</organism>
<evidence type="ECO:0000313" key="1">
    <source>
        <dbReference type="EMBL" id="ODJ88829.1"/>
    </source>
</evidence>
<dbReference type="Proteomes" id="UP000094769">
    <property type="component" value="Unassembled WGS sequence"/>
</dbReference>
<reference evidence="1 2" key="1">
    <citation type="submission" date="2016-06" db="EMBL/GenBank/DDBJ databases">
        <title>Genome sequence of endosymbiont of Candidatus Endolucinida thiodiazotropha.</title>
        <authorList>
            <person name="Poehlein A."/>
            <person name="Koenig S."/>
            <person name="Heiden S.E."/>
            <person name="Thuermer A."/>
            <person name="Voget S."/>
            <person name="Daniel R."/>
            <person name="Markert S."/>
            <person name="Gros O."/>
            <person name="Schweder T."/>
        </authorList>
    </citation>
    <scope>NUCLEOTIDE SEQUENCE [LARGE SCALE GENOMIC DNA]</scope>
    <source>
        <strain evidence="1 2">COS</strain>
    </source>
</reference>
<sequence>MVLANYFTAKGNQVKFTRDQASRFAKEIANDFNPLHNPDAKMFCVPGDLLFSVALDYLGLSQHMHFTFSGMVRDNMVIFPDGDLSQIDVVDEKGKQYLSIEREGDTTHDPQLIGCLSSRYVAFSGKAFPHILVPLMAAEGVMINPARPLVMYQSMEIYLDRLDLSDPKLESTGSYLDIQGKKGTVRLDFRFMEAGIEVGRGAKYMALRGLQPYQDDVMQHVIAEYNDYKQAYTAD</sequence>
<name>A0A7Z0VNG0_9GAMM</name>
<dbReference type="EMBL" id="MARB01000004">
    <property type="protein sequence ID" value="ODJ88829.1"/>
    <property type="molecule type" value="Genomic_DNA"/>
</dbReference>
<comment type="caution">
    <text evidence="1">The sequence shown here is derived from an EMBL/GenBank/DDBJ whole genome shotgun (WGS) entry which is preliminary data.</text>
</comment>
<gene>
    <name evidence="1" type="ORF">CODIS_09230</name>
</gene>
<dbReference type="AlphaFoldDB" id="A0A7Z0VNG0"/>
<dbReference type="RefSeq" id="WP_069121683.1">
    <property type="nucleotide sequence ID" value="NZ_MARB01000004.1"/>
</dbReference>
<proteinExistence type="predicted"/>
<evidence type="ECO:0008006" key="3">
    <source>
        <dbReference type="Google" id="ProtNLM"/>
    </source>
</evidence>
<dbReference type="InterPro" id="IPR021974">
    <property type="entry name" value="DUF3581"/>
</dbReference>